<dbReference type="GO" id="GO:0045259">
    <property type="term" value="C:proton-transporting ATP synthase complex"/>
    <property type="evidence" value="ECO:0007669"/>
    <property type="project" value="UniProtKB-KW"/>
</dbReference>
<evidence type="ECO:0000256" key="8">
    <source>
        <dbReference type="ARBA" id="ARBA00023128"/>
    </source>
</evidence>
<dbReference type="EMBL" id="JADBJN010000003">
    <property type="protein sequence ID" value="KAG5672242.1"/>
    <property type="molecule type" value="Genomic_DNA"/>
</dbReference>
<evidence type="ECO:0000256" key="4">
    <source>
        <dbReference type="ARBA" id="ARBA00022547"/>
    </source>
</evidence>
<keyword evidence="3 10" id="KW-0813">Transport</keyword>
<sequence>MASRRIAASSINWAAIAERVPAAQRTNFTAFKSKSDKYLRSVLANPENPPKIDWAAYKNSVPIPGMVENFQKQYEALKVPYPSDNVSSQLDQQKQQVAKEIEEFKRDSSARIAEHEKAVAHLKSLLPYAAMTMEDFNDAFPDQALDAINRPTFWPHDAAEQEPRKEPEEHH</sequence>
<keyword evidence="6 10" id="KW-0999">Mitochondrion inner membrane</keyword>
<keyword evidence="4" id="KW-0138">CF(0)</keyword>
<organism evidence="11 12">
    <name type="scientific">Polypedilum vanderplanki</name>
    <name type="common">Sleeping chironomid midge</name>
    <dbReference type="NCBI Taxonomy" id="319348"/>
    <lineage>
        <taxon>Eukaryota</taxon>
        <taxon>Metazoa</taxon>
        <taxon>Ecdysozoa</taxon>
        <taxon>Arthropoda</taxon>
        <taxon>Hexapoda</taxon>
        <taxon>Insecta</taxon>
        <taxon>Pterygota</taxon>
        <taxon>Neoptera</taxon>
        <taxon>Endopterygota</taxon>
        <taxon>Diptera</taxon>
        <taxon>Nematocera</taxon>
        <taxon>Chironomoidea</taxon>
        <taxon>Chironomidae</taxon>
        <taxon>Chironominae</taxon>
        <taxon>Polypedilum</taxon>
        <taxon>Polypedilum</taxon>
    </lineage>
</organism>
<keyword evidence="9 10" id="KW-0472">Membrane</keyword>
<name>A0A9J6BR69_POLVA</name>
<evidence type="ECO:0000313" key="11">
    <source>
        <dbReference type="EMBL" id="KAG5672242.1"/>
    </source>
</evidence>
<dbReference type="PANTHER" id="PTHR12700">
    <property type="entry name" value="ATP SYNTHASE SUBUNIT D, MITOCHONDRIAL"/>
    <property type="match status" value="1"/>
</dbReference>
<gene>
    <name evidence="11" type="ORF">PVAND_002384</name>
</gene>
<dbReference type="GO" id="GO:0015986">
    <property type="term" value="P:proton motive force-driven ATP synthesis"/>
    <property type="evidence" value="ECO:0007669"/>
    <property type="project" value="UniProtKB-UniRule"/>
</dbReference>
<evidence type="ECO:0000256" key="3">
    <source>
        <dbReference type="ARBA" id="ARBA00022448"/>
    </source>
</evidence>
<dbReference type="Gene3D" id="6.10.280.70">
    <property type="match status" value="1"/>
</dbReference>
<evidence type="ECO:0000256" key="10">
    <source>
        <dbReference type="PIRNR" id="PIRNR005514"/>
    </source>
</evidence>
<keyword evidence="5 10" id="KW-0375">Hydrogen ion transport</keyword>
<accession>A0A9J6BR69</accession>
<reference evidence="11" key="1">
    <citation type="submission" date="2021-03" db="EMBL/GenBank/DDBJ databases">
        <title>Chromosome level genome of the anhydrobiotic midge Polypedilum vanderplanki.</title>
        <authorList>
            <person name="Yoshida Y."/>
            <person name="Kikawada T."/>
            <person name="Gusev O."/>
        </authorList>
    </citation>
    <scope>NUCLEOTIDE SEQUENCE</scope>
    <source>
        <strain evidence="11">NIAS01</strain>
        <tissue evidence="11">Whole body or cell culture</tissue>
    </source>
</reference>
<dbReference type="OrthoDB" id="35799at2759"/>
<keyword evidence="8 10" id="KW-0496">Mitochondrion</keyword>
<evidence type="ECO:0000313" key="12">
    <source>
        <dbReference type="Proteomes" id="UP001107558"/>
    </source>
</evidence>
<comment type="subcellular location">
    <subcellularLocation>
        <location evidence="1 10">Mitochondrion inner membrane</location>
    </subcellularLocation>
</comment>
<protein>
    <recommendedName>
        <fullName evidence="10">ATP synthase subunit d, mitochondrial</fullName>
    </recommendedName>
</protein>
<dbReference type="SUPFAM" id="SSF161065">
    <property type="entry name" value="ATP synthase D chain-like"/>
    <property type="match status" value="1"/>
</dbReference>
<dbReference type="Pfam" id="PF05873">
    <property type="entry name" value="Mt_ATP-synt_D"/>
    <property type="match status" value="1"/>
</dbReference>
<evidence type="ECO:0000256" key="5">
    <source>
        <dbReference type="ARBA" id="ARBA00022781"/>
    </source>
</evidence>
<evidence type="ECO:0000256" key="7">
    <source>
        <dbReference type="ARBA" id="ARBA00023065"/>
    </source>
</evidence>
<comment type="similarity">
    <text evidence="2 10">Belongs to the ATPase d subunit family.</text>
</comment>
<evidence type="ECO:0000256" key="1">
    <source>
        <dbReference type="ARBA" id="ARBA00004273"/>
    </source>
</evidence>
<dbReference type="InterPro" id="IPR036228">
    <property type="entry name" value="ATP_synth_F0_dsu_sf_mt"/>
</dbReference>
<dbReference type="InterPro" id="IPR008689">
    <property type="entry name" value="ATP_synth_F0_dsu_mt"/>
</dbReference>
<dbReference type="AlphaFoldDB" id="A0A9J6BR69"/>
<keyword evidence="12" id="KW-1185">Reference proteome</keyword>
<dbReference type="GO" id="GO:0005743">
    <property type="term" value="C:mitochondrial inner membrane"/>
    <property type="evidence" value="ECO:0007669"/>
    <property type="project" value="UniProtKB-SubCell"/>
</dbReference>
<evidence type="ECO:0000256" key="6">
    <source>
        <dbReference type="ARBA" id="ARBA00022792"/>
    </source>
</evidence>
<dbReference type="PIRSF" id="PIRSF005514">
    <property type="entry name" value="ATPase_F0_D_mt"/>
    <property type="match status" value="1"/>
</dbReference>
<proteinExistence type="inferred from homology"/>
<evidence type="ECO:0000256" key="2">
    <source>
        <dbReference type="ARBA" id="ARBA00006842"/>
    </source>
</evidence>
<evidence type="ECO:0000256" key="9">
    <source>
        <dbReference type="ARBA" id="ARBA00023136"/>
    </source>
</evidence>
<comment type="caution">
    <text evidence="11">The sequence shown here is derived from an EMBL/GenBank/DDBJ whole genome shotgun (WGS) entry which is preliminary data.</text>
</comment>
<keyword evidence="7 10" id="KW-0406">Ion transport</keyword>
<comment type="function">
    <text evidence="10">Mitochondrial membrane ATP synthase (F(1)F(0) ATP synthase or Complex V) produces ATP from ADP in the presence of a proton gradient across the membrane which is generated by electron transport complexes of the respiratory chain. F-type ATPases consist of two structural domains, F(1) - containing the extramembraneous catalytic core, and F(0) - containing the membrane proton channel, linked together by a central stalk and a peripheral stalk. During catalysis, ATP synthesis in the catalytic domain of F(1) is coupled via a rotary mechanism of the central stalk subunits to proton translocation.</text>
</comment>
<dbReference type="Proteomes" id="UP001107558">
    <property type="component" value="Chromosome 3"/>
</dbReference>
<dbReference type="GO" id="GO:0015078">
    <property type="term" value="F:proton transmembrane transporter activity"/>
    <property type="evidence" value="ECO:0007669"/>
    <property type="project" value="InterPro"/>
</dbReference>